<keyword evidence="10" id="KW-0408">Iron</keyword>
<protein>
    <submittedName>
        <fullName evidence="15">Cytochrome b561, putative</fullName>
    </submittedName>
</protein>
<evidence type="ECO:0000256" key="13">
    <source>
        <dbReference type="SAM" id="Phobius"/>
    </source>
</evidence>
<sequence length="229" mass="25997">MRLYPSLRDPRSYGNLTEPLGSLVAHHYNPITSRATPRAIRWFPSIRTRLIMNRILAGQERYNRPAVFFHWAIFLLVALAYLAIEVRGPKGTDSRVFWSNVHYLAGTLVIALAVLRIVWRFASGAPRELPQPAWLALFAKLAHLALYVFIVAQPLLGVMTLNFGGKPVTLPGIDWSFTLFGPNAALRPTIKEAHELIGNVFYYVIGLHALAALWHHFVKRDTTLRRMTF</sequence>
<evidence type="ECO:0000256" key="11">
    <source>
        <dbReference type="ARBA" id="ARBA00023136"/>
    </source>
</evidence>
<dbReference type="GO" id="GO:0020037">
    <property type="term" value="F:heme binding"/>
    <property type="evidence" value="ECO:0007669"/>
    <property type="project" value="TreeGrafter"/>
</dbReference>
<dbReference type="GO" id="GO:0009055">
    <property type="term" value="F:electron transfer activity"/>
    <property type="evidence" value="ECO:0007669"/>
    <property type="project" value="InterPro"/>
</dbReference>
<evidence type="ECO:0000256" key="1">
    <source>
        <dbReference type="ARBA" id="ARBA00001970"/>
    </source>
</evidence>
<feature type="transmembrane region" description="Helical" evidence="13">
    <location>
        <begin position="134"/>
        <end position="156"/>
    </location>
</feature>
<feature type="domain" description="Cytochrome b561 bacterial/Ni-hydrogenase" evidence="14">
    <location>
        <begin position="61"/>
        <end position="228"/>
    </location>
</feature>
<evidence type="ECO:0000256" key="2">
    <source>
        <dbReference type="ARBA" id="ARBA00004651"/>
    </source>
</evidence>
<evidence type="ECO:0000256" key="12">
    <source>
        <dbReference type="ARBA" id="ARBA00037975"/>
    </source>
</evidence>
<dbReference type="InterPro" id="IPR052168">
    <property type="entry name" value="Cytochrome_b561_oxidase"/>
</dbReference>
<proteinExistence type="inferred from homology"/>
<keyword evidence="16" id="KW-1185">Reference proteome</keyword>
<evidence type="ECO:0000256" key="10">
    <source>
        <dbReference type="ARBA" id="ARBA00023004"/>
    </source>
</evidence>
<dbReference type="InterPro" id="IPR016174">
    <property type="entry name" value="Di-haem_cyt_TM"/>
</dbReference>
<accession>Q2T7L4</accession>
<dbReference type="HOGENOM" id="CLU_095321_3_0_4"/>
<keyword evidence="7" id="KW-0479">Metal-binding</keyword>
<organism evidence="15 16">
    <name type="scientific">Burkholderia thailandensis (strain ATCC 700388 / DSM 13276 / CCUG 48851 / CIP 106301 / E264)</name>
    <dbReference type="NCBI Taxonomy" id="271848"/>
    <lineage>
        <taxon>Bacteria</taxon>
        <taxon>Pseudomonadati</taxon>
        <taxon>Pseudomonadota</taxon>
        <taxon>Betaproteobacteria</taxon>
        <taxon>Burkholderiales</taxon>
        <taxon>Burkholderiaceae</taxon>
        <taxon>Burkholderia</taxon>
        <taxon>pseudomallei group</taxon>
    </lineage>
</organism>
<keyword evidence="4" id="KW-1003">Cell membrane</keyword>
<evidence type="ECO:0000313" key="15">
    <source>
        <dbReference type="EMBL" id="ABC36076.1"/>
    </source>
</evidence>
<dbReference type="AlphaFoldDB" id="Q2T7L4"/>
<dbReference type="Proteomes" id="UP000001930">
    <property type="component" value="Chromosome II"/>
</dbReference>
<evidence type="ECO:0000256" key="3">
    <source>
        <dbReference type="ARBA" id="ARBA00022448"/>
    </source>
</evidence>
<dbReference type="SUPFAM" id="SSF81342">
    <property type="entry name" value="Transmembrane di-heme cytochromes"/>
    <property type="match status" value="1"/>
</dbReference>
<evidence type="ECO:0000313" key="16">
    <source>
        <dbReference type="Proteomes" id="UP000001930"/>
    </source>
</evidence>
<name>Q2T7L4_BURTA</name>
<dbReference type="GO" id="GO:0046872">
    <property type="term" value="F:metal ion binding"/>
    <property type="evidence" value="ECO:0007669"/>
    <property type="project" value="UniProtKB-KW"/>
</dbReference>
<comment type="similarity">
    <text evidence="12">Belongs to the cytochrome b561 family.</text>
</comment>
<comment type="cofactor">
    <cofactor evidence="1">
        <name>heme b</name>
        <dbReference type="ChEBI" id="CHEBI:60344"/>
    </cofactor>
</comment>
<feature type="transmembrane region" description="Helical" evidence="13">
    <location>
        <begin position="104"/>
        <end position="122"/>
    </location>
</feature>
<dbReference type="PANTHER" id="PTHR30529:SF3">
    <property type="entry name" value="CYTOCHROME B561 HOMOLOG 1"/>
    <property type="match status" value="1"/>
</dbReference>
<keyword evidence="8" id="KW-0249">Electron transport</keyword>
<evidence type="ECO:0000259" key="14">
    <source>
        <dbReference type="Pfam" id="PF01292"/>
    </source>
</evidence>
<evidence type="ECO:0000256" key="9">
    <source>
        <dbReference type="ARBA" id="ARBA00022989"/>
    </source>
</evidence>
<feature type="transmembrane region" description="Helical" evidence="13">
    <location>
        <begin position="200"/>
        <end position="218"/>
    </location>
</feature>
<keyword evidence="11 13" id="KW-0472">Membrane</keyword>
<gene>
    <name evidence="15" type="ordered locus">BTH_II0636</name>
</gene>
<reference evidence="15 16" key="1">
    <citation type="journal article" date="2005" name="BMC Genomics">
        <title>Bacterial genome adaptation to niches: divergence of the potential virulence genes in three Burkholderia species of different survival strategies.</title>
        <authorList>
            <person name="Kim H.S."/>
            <person name="Schell M.A."/>
            <person name="Yu Y."/>
            <person name="Ulrich R.L."/>
            <person name="Sarria S.H."/>
            <person name="Nierman W.C."/>
            <person name="DeShazer D."/>
        </authorList>
    </citation>
    <scope>NUCLEOTIDE SEQUENCE [LARGE SCALE GENOMIC DNA]</scope>
    <source>
        <strain evidence="16">ATCC 700388 / DSM 13276 / CCUG 48851 / CIP 106301 / E264</strain>
    </source>
</reference>
<keyword evidence="9 13" id="KW-1133">Transmembrane helix</keyword>
<keyword evidence="3" id="KW-0813">Transport</keyword>
<keyword evidence="5" id="KW-0349">Heme</keyword>
<evidence type="ECO:0000256" key="8">
    <source>
        <dbReference type="ARBA" id="ARBA00022982"/>
    </source>
</evidence>
<comment type="subcellular location">
    <subcellularLocation>
        <location evidence="2">Cell membrane</location>
        <topology evidence="2">Multi-pass membrane protein</topology>
    </subcellularLocation>
</comment>
<evidence type="ECO:0000256" key="7">
    <source>
        <dbReference type="ARBA" id="ARBA00022723"/>
    </source>
</evidence>
<keyword evidence="6 13" id="KW-0812">Transmembrane</keyword>
<dbReference type="PANTHER" id="PTHR30529">
    <property type="entry name" value="CYTOCHROME B561"/>
    <property type="match status" value="1"/>
</dbReference>
<dbReference type="GO" id="GO:0005886">
    <property type="term" value="C:plasma membrane"/>
    <property type="evidence" value="ECO:0007669"/>
    <property type="project" value="UniProtKB-SubCell"/>
</dbReference>
<evidence type="ECO:0000256" key="4">
    <source>
        <dbReference type="ARBA" id="ARBA00022475"/>
    </source>
</evidence>
<dbReference type="Pfam" id="PF01292">
    <property type="entry name" value="Ni_hydr_CYTB"/>
    <property type="match status" value="1"/>
</dbReference>
<feature type="transmembrane region" description="Helical" evidence="13">
    <location>
        <begin position="66"/>
        <end position="84"/>
    </location>
</feature>
<dbReference type="KEGG" id="bte:BTH_II0636"/>
<dbReference type="GO" id="GO:0022904">
    <property type="term" value="P:respiratory electron transport chain"/>
    <property type="evidence" value="ECO:0007669"/>
    <property type="project" value="InterPro"/>
</dbReference>
<dbReference type="EMBL" id="CP000085">
    <property type="protein sequence ID" value="ABC36076.1"/>
    <property type="molecule type" value="Genomic_DNA"/>
</dbReference>
<evidence type="ECO:0000256" key="5">
    <source>
        <dbReference type="ARBA" id="ARBA00022617"/>
    </source>
</evidence>
<dbReference type="InterPro" id="IPR011577">
    <property type="entry name" value="Cyt_b561_bac/Ni-Hgenase"/>
</dbReference>
<evidence type="ECO:0000256" key="6">
    <source>
        <dbReference type="ARBA" id="ARBA00022692"/>
    </source>
</evidence>